<dbReference type="Proteomes" id="UP001151760">
    <property type="component" value="Unassembled WGS sequence"/>
</dbReference>
<comment type="caution">
    <text evidence="2">The sequence shown here is derived from an EMBL/GenBank/DDBJ whole genome shotgun (WGS) entry which is preliminary data.</text>
</comment>
<feature type="region of interest" description="Disordered" evidence="1">
    <location>
        <begin position="56"/>
        <end position="78"/>
    </location>
</feature>
<reference evidence="2" key="2">
    <citation type="submission" date="2022-01" db="EMBL/GenBank/DDBJ databases">
        <authorList>
            <person name="Yamashiro T."/>
            <person name="Shiraishi A."/>
            <person name="Satake H."/>
            <person name="Nakayama K."/>
        </authorList>
    </citation>
    <scope>NUCLEOTIDE SEQUENCE</scope>
</reference>
<protein>
    <submittedName>
        <fullName evidence="2">Uncharacterized protein</fullName>
    </submittedName>
</protein>
<evidence type="ECO:0000313" key="3">
    <source>
        <dbReference type="Proteomes" id="UP001151760"/>
    </source>
</evidence>
<reference evidence="2" key="1">
    <citation type="journal article" date="2022" name="Int. J. Mol. Sci.">
        <title>Draft Genome of Tanacetum Coccineum: Genomic Comparison of Closely Related Tanacetum-Family Plants.</title>
        <authorList>
            <person name="Yamashiro T."/>
            <person name="Shiraishi A."/>
            <person name="Nakayama K."/>
            <person name="Satake H."/>
        </authorList>
    </citation>
    <scope>NUCLEOTIDE SEQUENCE</scope>
</reference>
<evidence type="ECO:0000256" key="1">
    <source>
        <dbReference type="SAM" id="MobiDB-lite"/>
    </source>
</evidence>
<name>A0ABQ5CQ79_9ASTR</name>
<sequence>MTDGNKRMGKWRIRWPDSLNPIDVENYAEAMTHPKPALHPINVENYDASPNIILISSDDENDDEDEAEKDVAASYRIE</sequence>
<proteinExistence type="predicted"/>
<feature type="compositionally biased region" description="Acidic residues" evidence="1">
    <location>
        <begin position="57"/>
        <end position="68"/>
    </location>
</feature>
<evidence type="ECO:0000313" key="2">
    <source>
        <dbReference type="EMBL" id="GJT28108.1"/>
    </source>
</evidence>
<organism evidence="2 3">
    <name type="scientific">Tanacetum coccineum</name>
    <dbReference type="NCBI Taxonomy" id="301880"/>
    <lineage>
        <taxon>Eukaryota</taxon>
        <taxon>Viridiplantae</taxon>
        <taxon>Streptophyta</taxon>
        <taxon>Embryophyta</taxon>
        <taxon>Tracheophyta</taxon>
        <taxon>Spermatophyta</taxon>
        <taxon>Magnoliopsida</taxon>
        <taxon>eudicotyledons</taxon>
        <taxon>Gunneridae</taxon>
        <taxon>Pentapetalae</taxon>
        <taxon>asterids</taxon>
        <taxon>campanulids</taxon>
        <taxon>Asterales</taxon>
        <taxon>Asteraceae</taxon>
        <taxon>Asteroideae</taxon>
        <taxon>Anthemideae</taxon>
        <taxon>Anthemidinae</taxon>
        <taxon>Tanacetum</taxon>
    </lineage>
</organism>
<keyword evidence="3" id="KW-1185">Reference proteome</keyword>
<dbReference type="EMBL" id="BQNB010014434">
    <property type="protein sequence ID" value="GJT28108.1"/>
    <property type="molecule type" value="Genomic_DNA"/>
</dbReference>
<gene>
    <name evidence="2" type="ORF">Tco_0908383</name>
</gene>
<accession>A0ABQ5CQ79</accession>